<reference evidence="1" key="1">
    <citation type="submission" date="2018-05" db="EMBL/GenBank/DDBJ databases">
        <authorList>
            <person name="Lanie J.A."/>
            <person name="Ng W.-L."/>
            <person name="Kazmierczak K.M."/>
            <person name="Andrzejewski T.M."/>
            <person name="Davidsen T.M."/>
            <person name="Wayne K.J."/>
            <person name="Tettelin H."/>
            <person name="Glass J.I."/>
            <person name="Rusch D."/>
            <person name="Podicherti R."/>
            <person name="Tsui H.-C.T."/>
            <person name="Winkler M.E."/>
        </authorList>
    </citation>
    <scope>NUCLEOTIDE SEQUENCE</scope>
</reference>
<protein>
    <submittedName>
        <fullName evidence="1">Uncharacterized protein</fullName>
    </submittedName>
</protein>
<dbReference type="AlphaFoldDB" id="A0A382RU89"/>
<evidence type="ECO:0000313" key="1">
    <source>
        <dbReference type="EMBL" id="SVD01040.1"/>
    </source>
</evidence>
<organism evidence="1">
    <name type="scientific">marine metagenome</name>
    <dbReference type="NCBI Taxonomy" id="408172"/>
    <lineage>
        <taxon>unclassified sequences</taxon>
        <taxon>metagenomes</taxon>
        <taxon>ecological metagenomes</taxon>
    </lineage>
</organism>
<gene>
    <name evidence="1" type="ORF">METZ01_LOCUS353894</name>
</gene>
<dbReference type="EMBL" id="UINC01124114">
    <property type="protein sequence ID" value="SVD01040.1"/>
    <property type="molecule type" value="Genomic_DNA"/>
</dbReference>
<name>A0A382RU89_9ZZZZ</name>
<feature type="non-terminal residue" evidence="1">
    <location>
        <position position="32"/>
    </location>
</feature>
<accession>A0A382RU89</accession>
<proteinExistence type="predicted"/>
<sequence length="32" mass="3380">MLKSLFSSSIVIPTLRLSGIIGQTGFLRSGLS</sequence>